<name>A0A0F8WJH6_9ZZZZ</name>
<dbReference type="EMBL" id="LAZR01064805">
    <property type="protein sequence ID" value="KKK56808.1"/>
    <property type="molecule type" value="Genomic_DNA"/>
</dbReference>
<reference evidence="1" key="1">
    <citation type="journal article" date="2015" name="Nature">
        <title>Complex archaea that bridge the gap between prokaryotes and eukaryotes.</title>
        <authorList>
            <person name="Spang A."/>
            <person name="Saw J.H."/>
            <person name="Jorgensen S.L."/>
            <person name="Zaremba-Niedzwiedzka K."/>
            <person name="Martijn J."/>
            <person name="Lind A.E."/>
            <person name="van Eijk R."/>
            <person name="Schleper C."/>
            <person name="Guy L."/>
            <person name="Ettema T.J."/>
        </authorList>
    </citation>
    <scope>NUCLEOTIDE SEQUENCE</scope>
</reference>
<accession>A0A0F8WJH6</accession>
<organism evidence="1">
    <name type="scientific">marine sediment metagenome</name>
    <dbReference type="NCBI Taxonomy" id="412755"/>
    <lineage>
        <taxon>unclassified sequences</taxon>
        <taxon>metagenomes</taxon>
        <taxon>ecological metagenomes</taxon>
    </lineage>
</organism>
<evidence type="ECO:0000313" key="1">
    <source>
        <dbReference type="EMBL" id="KKK56808.1"/>
    </source>
</evidence>
<gene>
    <name evidence="1" type="ORF">LCGC14_3060780</name>
</gene>
<sequence length="57" mass="6929">MQLENYVNFYKMWEDILEEWKEYPTANESNPQNEYFGVTIGYNMDTNEFISFETEQG</sequence>
<dbReference type="AlphaFoldDB" id="A0A0F8WJH6"/>
<proteinExistence type="predicted"/>
<comment type="caution">
    <text evidence="1">The sequence shown here is derived from an EMBL/GenBank/DDBJ whole genome shotgun (WGS) entry which is preliminary data.</text>
</comment>
<protein>
    <submittedName>
        <fullName evidence="1">Uncharacterized protein</fullName>
    </submittedName>
</protein>